<evidence type="ECO:0000256" key="6">
    <source>
        <dbReference type="SAM" id="Phobius"/>
    </source>
</evidence>
<feature type="transmembrane region" description="Helical" evidence="6">
    <location>
        <begin position="390"/>
        <end position="409"/>
    </location>
</feature>
<feature type="transmembrane region" description="Helical" evidence="6">
    <location>
        <begin position="6"/>
        <end position="25"/>
    </location>
</feature>
<comment type="similarity">
    <text evidence="2">Belongs to the RmuC family.</text>
</comment>
<keyword evidence="6" id="KW-0472">Membrane</keyword>
<dbReference type="PANTHER" id="PTHR30563:SF0">
    <property type="entry name" value="DNA RECOMBINATION PROTEIN RMUC"/>
    <property type="match status" value="1"/>
</dbReference>
<feature type="coiled-coil region" evidence="5">
    <location>
        <begin position="169"/>
        <end position="221"/>
    </location>
</feature>
<dbReference type="Pfam" id="PF02646">
    <property type="entry name" value="RmuC"/>
    <property type="match status" value="1"/>
</dbReference>
<feature type="coiled-coil region" evidence="5">
    <location>
        <begin position="40"/>
        <end position="109"/>
    </location>
</feature>
<dbReference type="EMBL" id="SODV01000001">
    <property type="protein sequence ID" value="TDX00384.1"/>
    <property type="molecule type" value="Genomic_DNA"/>
</dbReference>
<keyword evidence="8" id="KW-1185">Reference proteome</keyword>
<dbReference type="OrthoDB" id="370725at2"/>
<keyword evidence="3 5" id="KW-0175">Coiled coil</keyword>
<protein>
    <submittedName>
        <fullName evidence="7">DNA recombination protein RmuC</fullName>
    </submittedName>
</protein>
<keyword evidence="6" id="KW-0812">Transmembrane</keyword>
<evidence type="ECO:0000256" key="1">
    <source>
        <dbReference type="ARBA" id="ARBA00003416"/>
    </source>
</evidence>
<evidence type="ECO:0000256" key="4">
    <source>
        <dbReference type="ARBA" id="ARBA00023172"/>
    </source>
</evidence>
<reference evidence="7 8" key="1">
    <citation type="submission" date="2019-03" db="EMBL/GenBank/DDBJ databases">
        <title>Genomic Encyclopedia of Type Strains, Phase IV (KMG-IV): sequencing the most valuable type-strain genomes for metagenomic binning, comparative biology and taxonomic classification.</title>
        <authorList>
            <person name="Goeker M."/>
        </authorList>
    </citation>
    <scope>NUCLEOTIDE SEQUENCE [LARGE SCALE GENOMIC DNA]</scope>
    <source>
        <strain evidence="7 8">DSM 100059</strain>
    </source>
</reference>
<evidence type="ECO:0000313" key="7">
    <source>
        <dbReference type="EMBL" id="TDX00384.1"/>
    </source>
</evidence>
<sequence length="517" mass="58078">MSTEFVIVCAIISFLIGFIISWLVAGSRSASKIAQSDRERAEFKTKMDFLDAALSEAKEKVQEQEKALMKSLQAQTSAEGSAKDAQRMIEELQKREAVLNDDIFEIQRRLSISENENSALRAAQEATNLRLQEQQQFVAEAQNHLKDAFGALSANALKSNNESFVELAKAKLDEKVVEAKSEFEKKEQAIGALVDPLGKSLEKMDSKIQELEEKRIKAYSDIGNFLNDVKGTTEGLKKETTNLVGALKTSHTRGRYGELALRRLVEHAGMVEHCDFEEQVTVEDEEGGRLRPDMVIWLPGSKTFVVDSKTPLAAYMRMFETEDPDQQKMLLGQHVSAVKEHFRKLSEKAYWNQFDEAPDFVIMYMHIESSYGMALQAWPEMIEEAMKNRIIVATPTILLAILLGVGYSWNQLKTMENIDEIRNAAVELHDRSVVLLEHIGNVGRSLSTTITHYNRTIGSLEGNFLPHARRINGLSQAYIKKQEIPELAPIEASVRPIVALPQAQNVSEEGLPEEDPI</sequence>
<dbReference type="RefSeq" id="WP_133991961.1">
    <property type="nucleotide sequence ID" value="NZ_SODV01000001.1"/>
</dbReference>
<accession>A0A4R8DQG7</accession>
<dbReference type="PANTHER" id="PTHR30563">
    <property type="entry name" value="DNA RECOMBINATION PROTEIN RMUC"/>
    <property type="match status" value="1"/>
</dbReference>
<comment type="caution">
    <text evidence="7">The sequence shown here is derived from an EMBL/GenBank/DDBJ whole genome shotgun (WGS) entry which is preliminary data.</text>
</comment>
<evidence type="ECO:0000256" key="2">
    <source>
        <dbReference type="ARBA" id="ARBA00009840"/>
    </source>
</evidence>
<dbReference type="Proteomes" id="UP000294498">
    <property type="component" value="Unassembled WGS sequence"/>
</dbReference>
<dbReference type="InterPro" id="IPR003798">
    <property type="entry name" value="DNA_recombination_RmuC"/>
</dbReference>
<organism evidence="7 8">
    <name type="scientific">Dinghuibacter silviterrae</name>
    <dbReference type="NCBI Taxonomy" id="1539049"/>
    <lineage>
        <taxon>Bacteria</taxon>
        <taxon>Pseudomonadati</taxon>
        <taxon>Bacteroidota</taxon>
        <taxon>Chitinophagia</taxon>
        <taxon>Chitinophagales</taxon>
        <taxon>Chitinophagaceae</taxon>
        <taxon>Dinghuibacter</taxon>
    </lineage>
</organism>
<keyword evidence="6" id="KW-1133">Transmembrane helix</keyword>
<dbReference type="GO" id="GO:0006310">
    <property type="term" value="P:DNA recombination"/>
    <property type="evidence" value="ECO:0007669"/>
    <property type="project" value="UniProtKB-KW"/>
</dbReference>
<dbReference type="AlphaFoldDB" id="A0A4R8DQG7"/>
<keyword evidence="4" id="KW-0233">DNA recombination</keyword>
<comment type="function">
    <text evidence="1">Involved in DNA recombination.</text>
</comment>
<proteinExistence type="inferred from homology"/>
<evidence type="ECO:0000313" key="8">
    <source>
        <dbReference type="Proteomes" id="UP000294498"/>
    </source>
</evidence>
<name>A0A4R8DQG7_9BACT</name>
<gene>
    <name evidence="7" type="ORF">EDB95_1406</name>
</gene>
<evidence type="ECO:0000256" key="5">
    <source>
        <dbReference type="SAM" id="Coils"/>
    </source>
</evidence>
<evidence type="ECO:0000256" key="3">
    <source>
        <dbReference type="ARBA" id="ARBA00023054"/>
    </source>
</evidence>